<dbReference type="EMBL" id="LAZR01002627">
    <property type="protein sequence ID" value="KKN27554.1"/>
    <property type="molecule type" value="Genomic_DNA"/>
</dbReference>
<organism evidence="1">
    <name type="scientific">marine sediment metagenome</name>
    <dbReference type="NCBI Taxonomy" id="412755"/>
    <lineage>
        <taxon>unclassified sequences</taxon>
        <taxon>metagenomes</taxon>
        <taxon>ecological metagenomes</taxon>
    </lineage>
</organism>
<evidence type="ECO:0000313" key="1">
    <source>
        <dbReference type="EMBL" id="KKN27554.1"/>
    </source>
</evidence>
<dbReference type="AlphaFoldDB" id="A0A0F9PBP8"/>
<proteinExistence type="predicted"/>
<protein>
    <submittedName>
        <fullName evidence="1">Uncharacterized protein</fullName>
    </submittedName>
</protein>
<reference evidence="1" key="1">
    <citation type="journal article" date="2015" name="Nature">
        <title>Complex archaea that bridge the gap between prokaryotes and eukaryotes.</title>
        <authorList>
            <person name="Spang A."/>
            <person name="Saw J.H."/>
            <person name="Jorgensen S.L."/>
            <person name="Zaremba-Niedzwiedzka K."/>
            <person name="Martijn J."/>
            <person name="Lind A.E."/>
            <person name="van Eijk R."/>
            <person name="Schleper C."/>
            <person name="Guy L."/>
            <person name="Ettema T.J."/>
        </authorList>
    </citation>
    <scope>NUCLEOTIDE SEQUENCE</scope>
</reference>
<gene>
    <name evidence="1" type="ORF">LCGC14_0863510</name>
</gene>
<comment type="caution">
    <text evidence="1">The sequence shown here is derived from an EMBL/GenBank/DDBJ whole genome shotgun (WGS) entry which is preliminary data.</text>
</comment>
<sequence length="95" mass="10985">MPEEYVKDKDGMKIRKLVELRTTTAKEYEDVMLSRVEEFKNKNADKSNFNNFFQNTLVSTFGSLLDIKLGIDKSLGDDNVKKIHKIIENILLFGL</sequence>
<name>A0A0F9PBP8_9ZZZZ</name>
<accession>A0A0F9PBP8</accession>